<feature type="domain" description="PPM-type phosphatase" evidence="3">
    <location>
        <begin position="191"/>
        <end position="407"/>
    </location>
</feature>
<gene>
    <name evidence="4" type="ORF">A6048_14365</name>
</gene>
<accession>A0AAD0NNA6</accession>
<dbReference type="InterPro" id="IPR036457">
    <property type="entry name" value="PPM-type-like_dom_sf"/>
</dbReference>
<protein>
    <submittedName>
        <fullName evidence="4">Serine/threonine protein phosphatase</fullName>
    </submittedName>
</protein>
<evidence type="ECO:0000313" key="4">
    <source>
        <dbReference type="EMBL" id="AWH96475.1"/>
    </source>
</evidence>
<dbReference type="InterPro" id="IPR029016">
    <property type="entry name" value="GAF-like_dom_sf"/>
</dbReference>
<dbReference type="PANTHER" id="PTHR43156:SF2">
    <property type="entry name" value="STAGE II SPORULATION PROTEIN E"/>
    <property type="match status" value="1"/>
</dbReference>
<dbReference type="AlphaFoldDB" id="A0AAD0NNA6"/>
<reference evidence="4 5" key="1">
    <citation type="submission" date="2016-04" db="EMBL/GenBank/DDBJ databases">
        <title>Complete genome sequence of the haloalkaliphilic hydrocarbon-degrading bacterium Dietzia psychralcaliphila ILA-1T, isolated from a drain of a fish product-processing plant.</title>
        <authorList>
            <person name="Zhao J."/>
            <person name="Hu B."/>
            <person name="Geng S."/>
            <person name="Nie Y."/>
            <person name="Tang Y."/>
        </authorList>
    </citation>
    <scope>NUCLEOTIDE SEQUENCE [LARGE SCALE GENOMIC DNA]</scope>
    <source>
        <strain evidence="4 5">ILA-1</strain>
    </source>
</reference>
<dbReference type="InterPro" id="IPR001932">
    <property type="entry name" value="PPM-type_phosphatase-like_dom"/>
</dbReference>
<dbReference type="KEGG" id="dpc:A6048_14365"/>
<dbReference type="SMART" id="SM00065">
    <property type="entry name" value="GAF"/>
    <property type="match status" value="1"/>
</dbReference>
<dbReference type="InterPro" id="IPR052016">
    <property type="entry name" value="Bact_Sigma-Reg"/>
</dbReference>
<feature type="domain" description="GAF" evidence="2">
    <location>
        <begin position="29"/>
        <end position="177"/>
    </location>
</feature>
<dbReference type="PANTHER" id="PTHR43156">
    <property type="entry name" value="STAGE II SPORULATION PROTEIN E-RELATED"/>
    <property type="match status" value="1"/>
</dbReference>
<dbReference type="SUPFAM" id="SSF55781">
    <property type="entry name" value="GAF domain-like"/>
    <property type="match status" value="1"/>
</dbReference>
<dbReference type="Pfam" id="PF07228">
    <property type="entry name" value="SpoIIE"/>
    <property type="match status" value="1"/>
</dbReference>
<name>A0AAD0NNA6_9ACTN</name>
<organism evidence="4 5">
    <name type="scientific">Dietzia psychralcaliphila</name>
    <dbReference type="NCBI Taxonomy" id="139021"/>
    <lineage>
        <taxon>Bacteria</taxon>
        <taxon>Bacillati</taxon>
        <taxon>Actinomycetota</taxon>
        <taxon>Actinomycetes</taxon>
        <taxon>Mycobacteriales</taxon>
        <taxon>Dietziaceae</taxon>
        <taxon>Dietzia</taxon>
    </lineage>
</organism>
<evidence type="ECO:0000256" key="1">
    <source>
        <dbReference type="ARBA" id="ARBA00022801"/>
    </source>
</evidence>
<keyword evidence="5" id="KW-1185">Reference proteome</keyword>
<dbReference type="Proteomes" id="UP000244903">
    <property type="component" value="Chromosome"/>
</dbReference>
<dbReference type="RefSeq" id="WP_107745641.1">
    <property type="nucleotide sequence ID" value="NZ_CP015453.1"/>
</dbReference>
<dbReference type="EMBL" id="CP015453">
    <property type="protein sequence ID" value="AWH96475.1"/>
    <property type="molecule type" value="Genomic_DNA"/>
</dbReference>
<dbReference type="Gene3D" id="3.60.40.10">
    <property type="entry name" value="PPM-type phosphatase domain"/>
    <property type="match status" value="1"/>
</dbReference>
<dbReference type="SUPFAM" id="SSF81606">
    <property type="entry name" value="PP2C-like"/>
    <property type="match status" value="1"/>
</dbReference>
<evidence type="ECO:0000259" key="2">
    <source>
        <dbReference type="SMART" id="SM00065"/>
    </source>
</evidence>
<dbReference type="InterPro" id="IPR003018">
    <property type="entry name" value="GAF"/>
</dbReference>
<dbReference type="Gene3D" id="3.30.450.40">
    <property type="match status" value="1"/>
</dbReference>
<dbReference type="SMART" id="SM00331">
    <property type="entry name" value="PP2C_SIG"/>
    <property type="match status" value="1"/>
</dbReference>
<evidence type="ECO:0000259" key="3">
    <source>
        <dbReference type="SMART" id="SM00331"/>
    </source>
</evidence>
<dbReference type="GO" id="GO:0016791">
    <property type="term" value="F:phosphatase activity"/>
    <property type="evidence" value="ECO:0007669"/>
    <property type="project" value="TreeGrafter"/>
</dbReference>
<sequence length="410" mass="44325">MTPHPWSIPDPVEAERMRDVERLGMLDTPPEGRFDQVTSMARRVMGVPAASLALMDSDRLWMKSIRGLEVDEVPREKTVCRTTIARAYNRPEDPVLVIPDAAADPEFMEIPGIGGPDGIRFYAGYPLYGPTGHPVGTFCVYDTEPRHLDAQQIEAFTELAEWAQRELERTAELDRAAEIQTQLLPRPLVGLRGYELAAACLPAFTVGGDFFDHYSRGDALMLTVADVMGKGLGAAILSSSVRASVRGASRVLERYGPAAGAHDTGAVTTLAAEHLTEDCEHTSTFVTALLAAIDMPTGSIHYTDAGHGLALIRRADGRIDPLEEGGPPIGILPGTTWTSDEAVLEPGDMVVICSDGLLDLLDENSDREALWEFVAPHTRPGDLVAATRELVAGRPPLDDVTVVAVRRESA</sequence>
<dbReference type="Pfam" id="PF01590">
    <property type="entry name" value="GAF"/>
    <property type="match status" value="1"/>
</dbReference>
<keyword evidence="1" id="KW-0378">Hydrolase</keyword>
<evidence type="ECO:0000313" key="5">
    <source>
        <dbReference type="Proteomes" id="UP000244903"/>
    </source>
</evidence>
<proteinExistence type="predicted"/>